<evidence type="ECO:0000313" key="13">
    <source>
        <dbReference type="Proteomes" id="UP001479520"/>
    </source>
</evidence>
<dbReference type="Proteomes" id="UP001479520">
    <property type="component" value="Chromosome"/>
</dbReference>
<comment type="similarity">
    <text evidence="2 8">Belongs to the carbamoyltransferase HypF family.</text>
</comment>
<comment type="catalytic activity">
    <reaction evidence="9">
        <text>an acyl phosphate + H2O = a carboxylate + phosphate + H(+)</text>
        <dbReference type="Rhea" id="RHEA:14965"/>
        <dbReference type="ChEBI" id="CHEBI:15377"/>
        <dbReference type="ChEBI" id="CHEBI:15378"/>
        <dbReference type="ChEBI" id="CHEBI:29067"/>
        <dbReference type="ChEBI" id="CHEBI:43474"/>
        <dbReference type="ChEBI" id="CHEBI:59918"/>
        <dbReference type="EC" id="3.6.1.7"/>
    </reaction>
</comment>
<evidence type="ECO:0000256" key="7">
    <source>
        <dbReference type="ARBA" id="ARBA00048220"/>
    </source>
</evidence>
<feature type="active site" evidence="9">
    <location>
        <position position="36"/>
    </location>
</feature>
<dbReference type="PROSITE" id="PS00150">
    <property type="entry name" value="ACYLPHOSPHATASE_1"/>
    <property type="match status" value="1"/>
</dbReference>
<name>A0ABZ2XKU3_9RHOO</name>
<evidence type="ECO:0000256" key="6">
    <source>
        <dbReference type="ARBA" id="ARBA00022833"/>
    </source>
</evidence>
<evidence type="ECO:0000259" key="10">
    <source>
        <dbReference type="PROSITE" id="PS51160"/>
    </source>
</evidence>
<dbReference type="InterPro" id="IPR017968">
    <property type="entry name" value="Acylphosphatase_CS"/>
</dbReference>
<comment type="catalytic activity">
    <reaction evidence="7 8">
        <text>C-terminal L-cysteinyl-[HypE protein] + carbamoyl phosphate + ATP + H2O = C-terminal S-carboxamide-L-cysteinyl-[HypE protein] + AMP + phosphate + diphosphate + H(+)</text>
        <dbReference type="Rhea" id="RHEA:55636"/>
        <dbReference type="Rhea" id="RHEA-COMP:14247"/>
        <dbReference type="Rhea" id="RHEA-COMP:14392"/>
        <dbReference type="ChEBI" id="CHEBI:15377"/>
        <dbReference type="ChEBI" id="CHEBI:15378"/>
        <dbReference type="ChEBI" id="CHEBI:30616"/>
        <dbReference type="ChEBI" id="CHEBI:33019"/>
        <dbReference type="ChEBI" id="CHEBI:43474"/>
        <dbReference type="ChEBI" id="CHEBI:58228"/>
        <dbReference type="ChEBI" id="CHEBI:76913"/>
        <dbReference type="ChEBI" id="CHEBI:139126"/>
        <dbReference type="ChEBI" id="CHEBI:456215"/>
    </reaction>
</comment>
<dbReference type="PANTHER" id="PTHR42959:SF1">
    <property type="entry name" value="CARBAMOYLTRANSFERASE HYPF"/>
    <property type="match status" value="1"/>
</dbReference>
<protein>
    <recommendedName>
        <fullName evidence="8">Carbamoyltransferase HypF</fullName>
        <ecNumber evidence="8">6.2.-.-</ecNumber>
    </recommendedName>
</protein>
<dbReference type="PANTHER" id="PTHR42959">
    <property type="entry name" value="CARBAMOYLTRANSFERASE"/>
    <property type="match status" value="1"/>
</dbReference>
<dbReference type="Gene3D" id="3.90.870.50">
    <property type="match status" value="1"/>
</dbReference>
<keyword evidence="9" id="KW-0378">Hydrolase</keyword>
<comment type="function">
    <text evidence="8">Involved in the maturation of [NiFe] hydrogenases. Along with HypE, it catalyzes the synthesis of the CN ligands of the active site iron of [NiFe]-hydrogenases. HypF functions as a carbamoyl transferase using carbamoylphosphate as a substrate and transferring the carboxamido moiety in an ATP-dependent reaction to the thiolate of the C-terminal cysteine of HypE yielding a protein-S-carboxamide.</text>
</comment>
<comment type="pathway">
    <text evidence="1 8">Protein modification; [NiFe] hydrogenase maturation.</text>
</comment>
<evidence type="ECO:0000256" key="1">
    <source>
        <dbReference type="ARBA" id="ARBA00004711"/>
    </source>
</evidence>
<sequence>MSARLLHIRGLVQGVGFRPYVWRLAGELGIAGWVRNDGAGVTLLAAGARLDDFLARLPREIPPLARIDAIDSSASDERPAPGFVIRDSVAGAVRTAIGPDAAICPACIADLCDPEGRRWRYAFTTCTHCGPRYTVSAGIPYDRARTSLAAFPLCAPCTSEYTDPADRRFHAETTCCPDCGPQLRLFDENGVDLAVGGDDPIAATLALLRAGRIVAIKGLGGFHLACDARNADAVAELRRRKAREAKPFAVMGLNPGALAAFAEFGDGERALFADVAAPIVLCRKGAAELTGVAPGLPWLGVMRPATPLHLLIWHEAAGRPAGTAWLTEENDLLLVMTSANPQGEPLVIGNAEALQRLNGIADAFLVHDRDIVVRCDDSVVRVADGAPAFLRRARGYVPLPIPLADDGPPVLALGAHLKNAVCVLRGRQAFVSQHIGSLDNAATLAFLEETVAHLLAVLDVQPALIAHDLHPDYASTALALRLAGELGVPTRAVGHHHAHIGAICAEHGVNGPLLGLALDGVGLGPDGGAWGGELLRVDGADCRRLGHLRPLALPGGDRAAREPWRMAIAALHGAGFGDQVAGWLARTWPEREAGPLLTLLDRQLRCPPTSSLGRWFDAAAGLLGVRDVSRYEGQAAMELEGRAAAHGPVEPLVGGWRIAGDILDFSPLLPALLGCRAAGQGAALFHATVAAGLAEWAMLAVHREKLAKMAVGGGCAANAILLDALRHRLTAGGVEVLEARAVPAGDGGLALGQAWVARRMNGEKA</sequence>
<feature type="domain" description="Acylphosphatase-like" evidence="10">
    <location>
        <begin position="3"/>
        <end position="87"/>
    </location>
</feature>
<dbReference type="PROSITE" id="PS51163">
    <property type="entry name" value="YRDC"/>
    <property type="match status" value="1"/>
</dbReference>
<dbReference type="InterPro" id="IPR004421">
    <property type="entry name" value="Carbamoyltransferase_HypF"/>
</dbReference>
<evidence type="ECO:0000256" key="2">
    <source>
        <dbReference type="ARBA" id="ARBA00008097"/>
    </source>
</evidence>
<evidence type="ECO:0000256" key="9">
    <source>
        <dbReference type="PROSITE-ProRule" id="PRU00520"/>
    </source>
</evidence>
<dbReference type="SUPFAM" id="SSF54975">
    <property type="entry name" value="Acylphosphatase/BLUF domain-like"/>
    <property type="match status" value="1"/>
</dbReference>
<dbReference type="Pfam" id="PF01300">
    <property type="entry name" value="Sua5_yciO_yrdC"/>
    <property type="match status" value="1"/>
</dbReference>
<dbReference type="Gene3D" id="3.30.110.120">
    <property type="match status" value="1"/>
</dbReference>
<dbReference type="Gene3D" id="3.30.420.40">
    <property type="match status" value="1"/>
</dbReference>
<evidence type="ECO:0000256" key="8">
    <source>
        <dbReference type="PIRNR" id="PIRNR006256"/>
    </source>
</evidence>
<dbReference type="EMBL" id="CP151406">
    <property type="protein sequence ID" value="WZJ22079.1"/>
    <property type="molecule type" value="Genomic_DNA"/>
</dbReference>
<dbReference type="Pfam" id="PF00708">
    <property type="entry name" value="Acylphosphatase"/>
    <property type="match status" value="1"/>
</dbReference>
<organism evidence="12 13">
    <name type="scientific">Azonexus hydrophilus</name>
    <dbReference type="NCBI Taxonomy" id="418702"/>
    <lineage>
        <taxon>Bacteria</taxon>
        <taxon>Pseudomonadati</taxon>
        <taxon>Pseudomonadota</taxon>
        <taxon>Betaproteobacteria</taxon>
        <taxon>Rhodocyclales</taxon>
        <taxon>Azonexaceae</taxon>
        <taxon>Azonexus</taxon>
    </lineage>
</organism>
<dbReference type="PIRSF" id="PIRSF006256">
    <property type="entry name" value="CMPcnvr_hdrg_mat"/>
    <property type="match status" value="1"/>
</dbReference>
<evidence type="ECO:0000313" key="12">
    <source>
        <dbReference type="EMBL" id="WZJ22079.1"/>
    </source>
</evidence>
<keyword evidence="6" id="KW-0862">Zinc</keyword>
<dbReference type="Pfam" id="PF22521">
    <property type="entry name" value="HypF_C_2"/>
    <property type="match status" value="1"/>
</dbReference>
<dbReference type="InterPro" id="IPR036046">
    <property type="entry name" value="Acylphosphatase-like_dom_sf"/>
</dbReference>
<dbReference type="InterPro" id="IPR011125">
    <property type="entry name" value="Znf_HypF"/>
</dbReference>
<keyword evidence="5" id="KW-0863">Zinc-finger</keyword>
<dbReference type="NCBIfam" id="TIGR00143">
    <property type="entry name" value="hypF"/>
    <property type="match status" value="1"/>
</dbReference>
<evidence type="ECO:0000259" key="11">
    <source>
        <dbReference type="PROSITE" id="PS51163"/>
    </source>
</evidence>
<dbReference type="RefSeq" id="WP_341744016.1">
    <property type="nucleotide sequence ID" value="NZ_CP151406.1"/>
</dbReference>
<dbReference type="EC" id="6.2.-.-" evidence="8"/>
<gene>
    <name evidence="12" type="primary">hypF</name>
    <name evidence="12" type="ORF">AADV58_02710</name>
</gene>
<keyword evidence="4" id="KW-0479">Metal-binding</keyword>
<feature type="active site" evidence="9">
    <location>
        <position position="18"/>
    </location>
</feature>
<feature type="domain" description="YrdC-like" evidence="11">
    <location>
        <begin position="198"/>
        <end position="395"/>
    </location>
</feature>
<dbReference type="GO" id="GO:0016874">
    <property type="term" value="F:ligase activity"/>
    <property type="evidence" value="ECO:0007669"/>
    <property type="project" value="UniProtKB-KW"/>
</dbReference>
<keyword evidence="3 12" id="KW-0436">Ligase</keyword>
<keyword evidence="13" id="KW-1185">Reference proteome</keyword>
<dbReference type="SUPFAM" id="SSF55821">
    <property type="entry name" value="YrdC/RibB"/>
    <property type="match status" value="1"/>
</dbReference>
<dbReference type="InterPro" id="IPR006070">
    <property type="entry name" value="Sua5-like_dom"/>
</dbReference>
<evidence type="ECO:0000256" key="5">
    <source>
        <dbReference type="ARBA" id="ARBA00022771"/>
    </source>
</evidence>
<accession>A0ABZ2XKU3</accession>
<dbReference type="Pfam" id="PF07503">
    <property type="entry name" value="zf-HYPF"/>
    <property type="match status" value="2"/>
</dbReference>
<dbReference type="InterPro" id="IPR051060">
    <property type="entry name" value="Carbamoyltrans_HypF-like"/>
</dbReference>
<dbReference type="InterPro" id="IPR001792">
    <property type="entry name" value="Acylphosphatase-like_dom"/>
</dbReference>
<dbReference type="InterPro" id="IPR055128">
    <property type="entry name" value="HypF_C_2"/>
</dbReference>
<dbReference type="Gene3D" id="3.30.420.360">
    <property type="match status" value="1"/>
</dbReference>
<dbReference type="InterPro" id="IPR041440">
    <property type="entry name" value="HypF_C"/>
</dbReference>
<dbReference type="Pfam" id="PF17788">
    <property type="entry name" value="HypF_C"/>
    <property type="match status" value="1"/>
</dbReference>
<evidence type="ECO:0000256" key="4">
    <source>
        <dbReference type="ARBA" id="ARBA00022723"/>
    </source>
</evidence>
<evidence type="ECO:0000256" key="3">
    <source>
        <dbReference type="ARBA" id="ARBA00022598"/>
    </source>
</evidence>
<dbReference type="PROSITE" id="PS51160">
    <property type="entry name" value="ACYLPHOSPHATASE_3"/>
    <property type="match status" value="1"/>
</dbReference>
<dbReference type="InterPro" id="IPR017945">
    <property type="entry name" value="DHBP_synth_RibB-like_a/b_dom"/>
</dbReference>
<reference evidence="12 13" key="1">
    <citation type="submission" date="2024-04" db="EMBL/GenBank/DDBJ databases">
        <title>Dissimilatory iodate-reducing microorganisms contribute to the enrichment of iodine in groundwater.</title>
        <authorList>
            <person name="Jiang Z."/>
        </authorList>
    </citation>
    <scope>NUCLEOTIDE SEQUENCE [LARGE SCALE GENOMIC DNA]</scope>
    <source>
        <strain evidence="12 13">NCP973</strain>
    </source>
</reference>
<proteinExistence type="inferred from homology"/>